<gene>
    <name evidence="8" type="ORF">B0T25DRAFT_594289</name>
</gene>
<dbReference type="SUPFAM" id="SSF48264">
    <property type="entry name" value="Cytochrome P450"/>
    <property type="match status" value="1"/>
</dbReference>
<dbReference type="Gene3D" id="1.10.630.10">
    <property type="entry name" value="Cytochrome P450"/>
    <property type="match status" value="2"/>
</dbReference>
<keyword evidence="9" id="KW-1185">Reference proteome</keyword>
<comment type="cofactor">
    <cofactor evidence="6">
        <name>heme</name>
        <dbReference type="ChEBI" id="CHEBI:30413"/>
    </cofactor>
</comment>
<keyword evidence="2 6" id="KW-0479">Metal-binding</keyword>
<comment type="caution">
    <text evidence="8">The sequence shown here is derived from an EMBL/GenBank/DDBJ whole genome shotgun (WGS) entry which is preliminary data.</text>
</comment>
<proteinExistence type="inferred from homology"/>
<dbReference type="PRINTS" id="PR00385">
    <property type="entry name" value="P450"/>
</dbReference>
<feature type="region of interest" description="Disordered" evidence="7">
    <location>
        <begin position="1"/>
        <end position="22"/>
    </location>
</feature>
<dbReference type="GO" id="GO:0004497">
    <property type="term" value="F:monooxygenase activity"/>
    <property type="evidence" value="ECO:0007669"/>
    <property type="project" value="UniProtKB-KW"/>
</dbReference>
<dbReference type="PANTHER" id="PTHR46300">
    <property type="entry name" value="P450, PUTATIVE (EUROFUNG)-RELATED-RELATED"/>
    <property type="match status" value="1"/>
</dbReference>
<evidence type="ECO:0000313" key="8">
    <source>
        <dbReference type="EMBL" id="KAK3341920.1"/>
    </source>
</evidence>
<evidence type="ECO:0000256" key="4">
    <source>
        <dbReference type="ARBA" id="ARBA00023004"/>
    </source>
</evidence>
<dbReference type="InterPro" id="IPR036396">
    <property type="entry name" value="Cyt_P450_sf"/>
</dbReference>
<dbReference type="PANTHER" id="PTHR46300:SF2">
    <property type="entry name" value="CYTOCHROME P450 MONOOXYGENASE ALNH-RELATED"/>
    <property type="match status" value="1"/>
</dbReference>
<dbReference type="InterPro" id="IPR002401">
    <property type="entry name" value="Cyt_P450_E_grp-I"/>
</dbReference>
<dbReference type="GO" id="GO:0016705">
    <property type="term" value="F:oxidoreductase activity, acting on paired donors, with incorporation or reduction of molecular oxygen"/>
    <property type="evidence" value="ECO:0007669"/>
    <property type="project" value="InterPro"/>
</dbReference>
<name>A0AAJ0M8L3_9PEZI</name>
<dbReference type="PRINTS" id="PR00463">
    <property type="entry name" value="EP450I"/>
</dbReference>
<dbReference type="GO" id="GO:0020037">
    <property type="term" value="F:heme binding"/>
    <property type="evidence" value="ECO:0007669"/>
    <property type="project" value="InterPro"/>
</dbReference>
<evidence type="ECO:0000256" key="1">
    <source>
        <dbReference type="ARBA" id="ARBA00010617"/>
    </source>
</evidence>
<reference evidence="8" key="2">
    <citation type="submission" date="2023-06" db="EMBL/GenBank/DDBJ databases">
        <authorList>
            <consortium name="Lawrence Berkeley National Laboratory"/>
            <person name="Haridas S."/>
            <person name="Hensen N."/>
            <person name="Bonometti L."/>
            <person name="Westerberg I."/>
            <person name="Brannstrom I.O."/>
            <person name="Guillou S."/>
            <person name="Cros-Aarteil S."/>
            <person name="Calhoun S."/>
            <person name="Kuo A."/>
            <person name="Mondo S."/>
            <person name="Pangilinan J."/>
            <person name="Riley R."/>
            <person name="Labutti K."/>
            <person name="Andreopoulos B."/>
            <person name="Lipzen A."/>
            <person name="Chen C."/>
            <person name="Yanf M."/>
            <person name="Daum C."/>
            <person name="Ng V."/>
            <person name="Clum A."/>
            <person name="Steindorff A."/>
            <person name="Ohm R."/>
            <person name="Martin F."/>
            <person name="Silar P."/>
            <person name="Natvig D."/>
            <person name="Lalanne C."/>
            <person name="Gautier V."/>
            <person name="Ament-Velasquez S.L."/>
            <person name="Kruys A."/>
            <person name="Hutchinson M.I."/>
            <person name="Powell A.J."/>
            <person name="Barry K."/>
            <person name="Miller A.N."/>
            <person name="Grigoriev I.V."/>
            <person name="Debuchy R."/>
            <person name="Gladieux P."/>
            <person name="Thoren M.H."/>
            <person name="Johannesson H."/>
        </authorList>
    </citation>
    <scope>NUCLEOTIDE SEQUENCE</scope>
    <source>
        <strain evidence="8">CBS 955.72</strain>
    </source>
</reference>
<evidence type="ECO:0000256" key="2">
    <source>
        <dbReference type="ARBA" id="ARBA00022723"/>
    </source>
</evidence>
<keyword evidence="6" id="KW-0349">Heme</keyword>
<evidence type="ECO:0000256" key="5">
    <source>
        <dbReference type="ARBA" id="ARBA00023033"/>
    </source>
</evidence>
<organism evidence="8 9">
    <name type="scientific">Lasiosphaeria hispida</name>
    <dbReference type="NCBI Taxonomy" id="260671"/>
    <lineage>
        <taxon>Eukaryota</taxon>
        <taxon>Fungi</taxon>
        <taxon>Dikarya</taxon>
        <taxon>Ascomycota</taxon>
        <taxon>Pezizomycotina</taxon>
        <taxon>Sordariomycetes</taxon>
        <taxon>Sordariomycetidae</taxon>
        <taxon>Sordariales</taxon>
        <taxon>Lasiosphaeriaceae</taxon>
        <taxon>Lasiosphaeria</taxon>
    </lineage>
</organism>
<dbReference type="Pfam" id="PF00067">
    <property type="entry name" value="p450"/>
    <property type="match status" value="2"/>
</dbReference>
<dbReference type="EMBL" id="JAUIQD010000008">
    <property type="protein sequence ID" value="KAK3341920.1"/>
    <property type="molecule type" value="Genomic_DNA"/>
</dbReference>
<reference evidence="8" key="1">
    <citation type="journal article" date="2023" name="Mol. Phylogenet. Evol.">
        <title>Genome-scale phylogeny and comparative genomics of the fungal order Sordariales.</title>
        <authorList>
            <person name="Hensen N."/>
            <person name="Bonometti L."/>
            <person name="Westerberg I."/>
            <person name="Brannstrom I.O."/>
            <person name="Guillou S."/>
            <person name="Cros-Aarteil S."/>
            <person name="Calhoun S."/>
            <person name="Haridas S."/>
            <person name="Kuo A."/>
            <person name="Mondo S."/>
            <person name="Pangilinan J."/>
            <person name="Riley R."/>
            <person name="LaButti K."/>
            <person name="Andreopoulos B."/>
            <person name="Lipzen A."/>
            <person name="Chen C."/>
            <person name="Yan M."/>
            <person name="Daum C."/>
            <person name="Ng V."/>
            <person name="Clum A."/>
            <person name="Steindorff A."/>
            <person name="Ohm R.A."/>
            <person name="Martin F."/>
            <person name="Silar P."/>
            <person name="Natvig D.O."/>
            <person name="Lalanne C."/>
            <person name="Gautier V."/>
            <person name="Ament-Velasquez S.L."/>
            <person name="Kruys A."/>
            <person name="Hutchinson M.I."/>
            <person name="Powell A.J."/>
            <person name="Barry K."/>
            <person name="Miller A.N."/>
            <person name="Grigoriev I.V."/>
            <person name="Debuchy R."/>
            <person name="Gladieux P."/>
            <person name="Hiltunen Thoren M."/>
            <person name="Johannesson H."/>
        </authorList>
    </citation>
    <scope>NUCLEOTIDE SEQUENCE</scope>
    <source>
        <strain evidence="8">CBS 955.72</strain>
    </source>
</reference>
<feature type="binding site" description="axial binding residue" evidence="6">
    <location>
        <position position="413"/>
    </location>
    <ligand>
        <name>heme</name>
        <dbReference type="ChEBI" id="CHEBI:30413"/>
    </ligand>
    <ligandPart>
        <name>Fe</name>
        <dbReference type="ChEBI" id="CHEBI:18248"/>
    </ligandPart>
</feature>
<evidence type="ECO:0000256" key="7">
    <source>
        <dbReference type="SAM" id="MobiDB-lite"/>
    </source>
</evidence>
<dbReference type="AlphaFoldDB" id="A0AAJ0M8L3"/>
<comment type="similarity">
    <text evidence="1">Belongs to the cytochrome P450 family.</text>
</comment>
<evidence type="ECO:0000256" key="3">
    <source>
        <dbReference type="ARBA" id="ARBA00023002"/>
    </source>
</evidence>
<dbReference type="InterPro" id="IPR050364">
    <property type="entry name" value="Cytochrome_P450_fung"/>
</dbReference>
<keyword evidence="4 6" id="KW-0408">Iron</keyword>
<keyword evidence="3" id="KW-0560">Oxidoreductase</keyword>
<protein>
    <submittedName>
        <fullName evidence="8">O-methylsterigmatocystin oxidoreductase-like protein</fullName>
    </submittedName>
</protein>
<dbReference type="Proteomes" id="UP001275084">
    <property type="component" value="Unassembled WGS sequence"/>
</dbReference>
<accession>A0AAJ0M8L3</accession>
<dbReference type="CDD" id="cd11065">
    <property type="entry name" value="CYP64-like"/>
    <property type="match status" value="1"/>
</dbReference>
<dbReference type="InterPro" id="IPR001128">
    <property type="entry name" value="Cyt_P450"/>
</dbReference>
<dbReference type="GO" id="GO:0005506">
    <property type="term" value="F:iron ion binding"/>
    <property type="evidence" value="ECO:0007669"/>
    <property type="project" value="InterPro"/>
</dbReference>
<evidence type="ECO:0000256" key="6">
    <source>
        <dbReference type="PIRSR" id="PIRSR602401-1"/>
    </source>
</evidence>
<keyword evidence="5" id="KW-0503">Monooxygenase</keyword>
<evidence type="ECO:0000313" key="9">
    <source>
        <dbReference type="Proteomes" id="UP001275084"/>
    </source>
</evidence>
<sequence>MEDDAPNIHCPWQPESKRGEHEGTRLTLNTIVGCESVCGWVPVADANCRLRKWESRTHPRIPGLMRNLTGVVLLTGRRPKNYPPGPPTLPIIGNLNQARQYGPVYSLILGTRIMVVLSSDKAVKDLLGKKSNMYSHRPDMYIGQTLCSGDFRILMMGYGPRWRTSRKLVHTLLNVSAAKSYVPYQMLENKQMLYEMATQPERLLQHIRRYSNALTTTMFYGWRTSTYEDEKMQQLFNGFSDFADINQTGTATPIDFFFPWMRWLPYWIRHNFEHLYAFVQAMILYPEVQCKAKVEIGRVVGSDRLPTMEDEPKLQYIRSIVKESLRWMPTIIMGAVPHAFTQDDYYNGYLISKNAGVVNNVWSIHMGPERHEDPRRFEPERYKDDFQSLGDAAANPDVTKRDQFTFGAGRRICSGIHVAERSLFLGVSRMLWGFNMTPALDADGKDIIPDQEKLTQGFVCMPEGFPATITPRTEKKRQMIVDDWKVAEDSLDPVTKQ</sequence>